<dbReference type="AlphaFoldDB" id="A0A8J6HVB7"/>
<evidence type="ECO:0000256" key="1">
    <source>
        <dbReference type="ARBA" id="ARBA00023157"/>
    </source>
</evidence>
<dbReference type="PRINTS" id="PR00722">
    <property type="entry name" value="CHYMOTRYPSIN"/>
</dbReference>
<keyword evidence="5" id="KW-1185">Reference proteome</keyword>
<proteinExistence type="predicted"/>
<dbReference type="InterPro" id="IPR043504">
    <property type="entry name" value="Peptidase_S1_PA_chymotrypsin"/>
</dbReference>
<comment type="caution">
    <text evidence="4">The sequence shown here is derived from an EMBL/GenBank/DDBJ whole genome shotgun (WGS) entry which is preliminary data.</text>
</comment>
<organism evidence="4 5">
    <name type="scientific">Tenebrio molitor</name>
    <name type="common">Yellow mealworm beetle</name>
    <dbReference type="NCBI Taxonomy" id="7067"/>
    <lineage>
        <taxon>Eukaryota</taxon>
        <taxon>Metazoa</taxon>
        <taxon>Ecdysozoa</taxon>
        <taxon>Arthropoda</taxon>
        <taxon>Hexapoda</taxon>
        <taxon>Insecta</taxon>
        <taxon>Pterygota</taxon>
        <taxon>Neoptera</taxon>
        <taxon>Endopterygota</taxon>
        <taxon>Coleoptera</taxon>
        <taxon>Polyphaga</taxon>
        <taxon>Cucujiformia</taxon>
        <taxon>Tenebrionidae</taxon>
        <taxon>Tenebrio</taxon>
    </lineage>
</organism>
<dbReference type="PANTHER" id="PTHR24260">
    <property type="match status" value="1"/>
</dbReference>
<dbReference type="Gene3D" id="2.40.10.10">
    <property type="entry name" value="Trypsin-like serine proteases"/>
    <property type="match status" value="2"/>
</dbReference>
<keyword evidence="2" id="KW-0732">Signal</keyword>
<reference evidence="4" key="2">
    <citation type="submission" date="2021-08" db="EMBL/GenBank/DDBJ databases">
        <authorList>
            <person name="Eriksson T."/>
        </authorList>
    </citation>
    <scope>NUCLEOTIDE SEQUENCE</scope>
    <source>
        <strain evidence="4">Stoneville</strain>
        <tissue evidence="4">Whole head</tissue>
    </source>
</reference>
<feature type="signal peptide" evidence="2">
    <location>
        <begin position="1"/>
        <end position="17"/>
    </location>
</feature>
<evidence type="ECO:0000259" key="3">
    <source>
        <dbReference type="PROSITE" id="PS50240"/>
    </source>
</evidence>
<dbReference type="FunFam" id="2.40.10.10:FF:000068">
    <property type="entry name" value="transmembrane protease serine 2"/>
    <property type="match status" value="1"/>
</dbReference>
<reference evidence="4" key="1">
    <citation type="journal article" date="2020" name="J Insects Food Feed">
        <title>The yellow mealworm (Tenebrio molitor) genome: a resource for the emerging insects as food and feed industry.</title>
        <authorList>
            <person name="Eriksson T."/>
            <person name="Andere A."/>
            <person name="Kelstrup H."/>
            <person name="Emery V."/>
            <person name="Picard C."/>
        </authorList>
    </citation>
    <scope>NUCLEOTIDE SEQUENCE</scope>
    <source>
        <strain evidence="4">Stoneville</strain>
        <tissue evidence="4">Whole head</tissue>
    </source>
</reference>
<name>A0A8J6HVB7_TENMO</name>
<dbReference type="EMBL" id="JABDTM020007946">
    <property type="protein sequence ID" value="KAH0821415.1"/>
    <property type="molecule type" value="Genomic_DNA"/>
</dbReference>
<gene>
    <name evidence="4" type="ORF">GEV33_001376</name>
</gene>
<dbReference type="InterPro" id="IPR001314">
    <property type="entry name" value="Peptidase_S1A"/>
</dbReference>
<evidence type="ECO:0000256" key="2">
    <source>
        <dbReference type="SAM" id="SignalP"/>
    </source>
</evidence>
<sequence length="262" mass="28583">MKAVVLMLCASLIWVQATQIESRKNGGRIVGGEVANAGQFPFAAAIYIVTADSTYFCGGALINMQWVLTAGQCVDGALMFTIRLGNNKLNTNDDNMLLLSTETYFLHPDYDPITLSNDIGLIRLRMQINFTEYIWSATILKNGHIPDGSSVLTVGWGQTSDEVAGLSDDLHYASLVTLSHEECLAAFGTQVNEQMLCVAGNYNEGTCRGDLGSPLIEYLGPMVYHIGVSSFISSNGCESSDPSGFTRTYSYFDWIYNTTTNN</sequence>
<accession>A0A8J6HVB7</accession>
<dbReference type="InterPro" id="IPR051333">
    <property type="entry name" value="CLIP_Serine_Protease"/>
</dbReference>
<evidence type="ECO:0000313" key="5">
    <source>
        <dbReference type="Proteomes" id="UP000719412"/>
    </source>
</evidence>
<feature type="domain" description="Peptidase S1" evidence="3">
    <location>
        <begin position="29"/>
        <end position="260"/>
    </location>
</feature>
<feature type="chain" id="PRO_5035145262" description="Peptidase S1 domain-containing protein" evidence="2">
    <location>
        <begin position="18"/>
        <end position="262"/>
    </location>
</feature>
<dbReference type="PANTHER" id="PTHR24260:SF136">
    <property type="entry name" value="GH08193P-RELATED"/>
    <property type="match status" value="1"/>
</dbReference>
<dbReference type="GO" id="GO:0006508">
    <property type="term" value="P:proteolysis"/>
    <property type="evidence" value="ECO:0007669"/>
    <property type="project" value="InterPro"/>
</dbReference>
<protein>
    <recommendedName>
        <fullName evidence="3">Peptidase S1 domain-containing protein</fullName>
    </recommendedName>
</protein>
<keyword evidence="1" id="KW-1015">Disulfide bond</keyword>
<dbReference type="PROSITE" id="PS50240">
    <property type="entry name" value="TRYPSIN_DOM"/>
    <property type="match status" value="1"/>
</dbReference>
<evidence type="ECO:0000313" key="4">
    <source>
        <dbReference type="EMBL" id="KAH0821415.1"/>
    </source>
</evidence>
<dbReference type="InterPro" id="IPR009003">
    <property type="entry name" value="Peptidase_S1_PA"/>
</dbReference>
<dbReference type="GO" id="GO:0004252">
    <property type="term" value="F:serine-type endopeptidase activity"/>
    <property type="evidence" value="ECO:0007669"/>
    <property type="project" value="InterPro"/>
</dbReference>
<dbReference type="Proteomes" id="UP000719412">
    <property type="component" value="Unassembled WGS sequence"/>
</dbReference>
<dbReference type="CDD" id="cd00190">
    <property type="entry name" value="Tryp_SPc"/>
    <property type="match status" value="1"/>
</dbReference>
<dbReference type="SMART" id="SM00020">
    <property type="entry name" value="Tryp_SPc"/>
    <property type="match status" value="1"/>
</dbReference>
<dbReference type="Pfam" id="PF00089">
    <property type="entry name" value="Trypsin"/>
    <property type="match status" value="1"/>
</dbReference>
<dbReference type="SUPFAM" id="SSF50494">
    <property type="entry name" value="Trypsin-like serine proteases"/>
    <property type="match status" value="1"/>
</dbReference>
<dbReference type="InterPro" id="IPR001254">
    <property type="entry name" value="Trypsin_dom"/>
</dbReference>